<dbReference type="EMBL" id="JANAFB010000012">
    <property type="protein sequence ID" value="MCP3425667.1"/>
    <property type="molecule type" value="Genomic_DNA"/>
</dbReference>
<feature type="compositionally biased region" description="Gly residues" evidence="6">
    <location>
        <begin position="657"/>
        <end position="667"/>
    </location>
</feature>
<comment type="caution">
    <text evidence="10">The sequence shown here is derived from an EMBL/GenBank/DDBJ whole genome shotgun (WGS) entry which is preliminary data.</text>
</comment>
<feature type="domain" description="Phosphatidylglycerol lysyltransferase C-terminal" evidence="8">
    <location>
        <begin position="254"/>
        <end position="551"/>
    </location>
</feature>
<accession>A0A9X2HDF6</accession>
<protein>
    <submittedName>
        <fullName evidence="10">Phosphatidylglycerol lysyltransferase domain-containing protein</fullName>
    </submittedName>
</protein>
<dbReference type="RefSeq" id="WP_254165985.1">
    <property type="nucleotide sequence ID" value="NZ_JANAFB010000012.1"/>
</dbReference>
<evidence type="ECO:0000313" key="11">
    <source>
        <dbReference type="Proteomes" id="UP001139502"/>
    </source>
</evidence>
<dbReference type="PANTHER" id="PTHR34697:SF2">
    <property type="entry name" value="PHOSPHATIDYLGLYCEROL LYSYLTRANSFERASE"/>
    <property type="match status" value="1"/>
</dbReference>
<evidence type="ECO:0000313" key="10">
    <source>
        <dbReference type="EMBL" id="MCP3425667.1"/>
    </source>
</evidence>
<dbReference type="Pfam" id="PF16995">
    <property type="entry name" value="tRNA-synt_2_TM"/>
    <property type="match status" value="1"/>
</dbReference>
<evidence type="ECO:0000256" key="7">
    <source>
        <dbReference type="SAM" id="Phobius"/>
    </source>
</evidence>
<dbReference type="PANTHER" id="PTHR34697">
    <property type="entry name" value="PHOSPHATIDYLGLYCEROL LYSYLTRANSFERASE"/>
    <property type="match status" value="1"/>
</dbReference>
<evidence type="ECO:0000256" key="2">
    <source>
        <dbReference type="ARBA" id="ARBA00022475"/>
    </source>
</evidence>
<name>A0A9X2HDF6_9MICC</name>
<organism evidence="10 11">
    <name type="scientific">Rothia santali</name>
    <dbReference type="NCBI Taxonomy" id="2949643"/>
    <lineage>
        <taxon>Bacteria</taxon>
        <taxon>Bacillati</taxon>
        <taxon>Actinomycetota</taxon>
        <taxon>Actinomycetes</taxon>
        <taxon>Micrococcales</taxon>
        <taxon>Micrococcaceae</taxon>
        <taxon>Rothia</taxon>
    </lineage>
</organism>
<dbReference type="GO" id="GO:0005886">
    <property type="term" value="C:plasma membrane"/>
    <property type="evidence" value="ECO:0007669"/>
    <property type="project" value="UniProtKB-SubCell"/>
</dbReference>
<evidence type="ECO:0000259" key="8">
    <source>
        <dbReference type="Pfam" id="PF09924"/>
    </source>
</evidence>
<evidence type="ECO:0000256" key="6">
    <source>
        <dbReference type="SAM" id="MobiDB-lite"/>
    </source>
</evidence>
<dbReference type="GO" id="GO:0016755">
    <property type="term" value="F:aminoacyltransferase activity"/>
    <property type="evidence" value="ECO:0007669"/>
    <property type="project" value="TreeGrafter"/>
</dbReference>
<keyword evidence="5 7" id="KW-0472">Membrane</keyword>
<feature type="transmembrane region" description="Helical" evidence="7">
    <location>
        <begin position="127"/>
        <end position="146"/>
    </location>
</feature>
<feature type="compositionally biased region" description="Low complexity" evidence="6">
    <location>
        <begin position="668"/>
        <end position="680"/>
    </location>
</feature>
<evidence type="ECO:0000256" key="3">
    <source>
        <dbReference type="ARBA" id="ARBA00022692"/>
    </source>
</evidence>
<keyword evidence="2" id="KW-1003">Cell membrane</keyword>
<feature type="transmembrane region" description="Helical" evidence="7">
    <location>
        <begin position="61"/>
        <end position="80"/>
    </location>
</feature>
<feature type="transmembrane region" description="Helical" evidence="7">
    <location>
        <begin position="21"/>
        <end position="41"/>
    </location>
</feature>
<comment type="subcellular location">
    <subcellularLocation>
        <location evidence="1">Cell membrane</location>
        <topology evidence="1">Multi-pass membrane protein</topology>
    </subcellularLocation>
</comment>
<dbReference type="AlphaFoldDB" id="A0A9X2HDF6"/>
<reference evidence="10" key="1">
    <citation type="submission" date="2022-06" db="EMBL/GenBank/DDBJ databases">
        <title>Rothia sp. isolated from sandalwood seedling.</title>
        <authorList>
            <person name="Tuikhar N."/>
            <person name="Kirdat K."/>
            <person name="Thorat V."/>
            <person name="Swetha P."/>
            <person name="Padma S."/>
            <person name="Sundararaj R."/>
            <person name="Yadav A."/>
        </authorList>
    </citation>
    <scope>NUCLEOTIDE SEQUENCE</scope>
    <source>
        <strain evidence="10">AR01</strain>
    </source>
</reference>
<evidence type="ECO:0000256" key="1">
    <source>
        <dbReference type="ARBA" id="ARBA00004651"/>
    </source>
</evidence>
<feature type="transmembrane region" description="Helical" evidence="7">
    <location>
        <begin position="87"/>
        <end position="107"/>
    </location>
</feature>
<feature type="domain" description="Lysyl-tRNA synthetase N-terminal transmembrane region" evidence="9">
    <location>
        <begin position="30"/>
        <end position="181"/>
    </location>
</feature>
<keyword evidence="4 7" id="KW-1133">Transmembrane helix</keyword>
<evidence type="ECO:0000256" key="4">
    <source>
        <dbReference type="ARBA" id="ARBA00022989"/>
    </source>
</evidence>
<evidence type="ECO:0000259" key="9">
    <source>
        <dbReference type="Pfam" id="PF16995"/>
    </source>
</evidence>
<keyword evidence="11" id="KW-1185">Reference proteome</keyword>
<evidence type="ECO:0000256" key="5">
    <source>
        <dbReference type="ARBA" id="ARBA00023136"/>
    </source>
</evidence>
<feature type="transmembrane region" description="Helical" evidence="7">
    <location>
        <begin position="158"/>
        <end position="181"/>
    </location>
</feature>
<dbReference type="InterPro" id="IPR051211">
    <property type="entry name" value="PG_lysyltransferase"/>
</dbReference>
<proteinExistence type="predicted"/>
<dbReference type="InterPro" id="IPR024320">
    <property type="entry name" value="LPG_synthase_C"/>
</dbReference>
<dbReference type="InterPro" id="IPR031553">
    <property type="entry name" value="tRNA-synt_2_TM"/>
</dbReference>
<feature type="compositionally biased region" description="Low complexity" evidence="6">
    <location>
        <begin position="696"/>
        <end position="706"/>
    </location>
</feature>
<dbReference type="Pfam" id="PF09924">
    <property type="entry name" value="LPG_synthase_C"/>
    <property type="match status" value="1"/>
</dbReference>
<feature type="transmembrane region" description="Helical" evidence="7">
    <location>
        <begin position="214"/>
        <end position="235"/>
    </location>
</feature>
<sequence>MRRAASQRTPATERSRGERTARLITWLYALAVVVNLALLIAKPPRARDTVVELLFGVVNLPVDRSLISVVVSAAIFWALLRRKRVGLLGAMFFQFAGILFALALALVTLAGDDSTELMRDRPVVGPVFDYIGAGVAVVLLVLMIRARRAFPARVGGTSYGAALGVLLLGAGVAVLVAWLMVPDGSAPQIGSLLLHALGITSPSIGAQLPHVAHWQVQVIATIYGLAAIAAILVFLRSGKPTHSWTGEQEVRLRGLLQDHGQQDSLSYFATRRDKSTVFSPDGRAAVSYRVIRSVSLASGDPVGDPASWDAAIEAWKQEARTYAWIPAAISASEAGARAYVRAGMAVIPMGDEAILYPGHFSLNNTSMTELRHTVSRLTRAGMTTRVRRHGELSEAELRELIESSDAWRHGGTERGFSMALNRLGDPADARCLLLTAHTADGELVGLLSFVPWGSTGISLDVMRRAPDSPNGTTEFMISQLMEEAEGLGITRVSLNFAMFRETFARSQEIGASALTRLNSSVLGVLDRFLQLERLYTFNQKFAPTWVPRFLCVDSRVSTLNVAVSAGIAEGFLPQALARTPSADGTLDAAELERVREIERRRLVAEDLTPQWSDQTRHRIAHLRQMREAGYEPYPKGSGEGITVGELARRIDAARAAGGAGPTPGGEAGAPAPSAPGTATPAPGPPALWTRPPAPGTGPSAPGTTSS</sequence>
<dbReference type="GO" id="GO:0055091">
    <property type="term" value="P:phospholipid homeostasis"/>
    <property type="evidence" value="ECO:0007669"/>
    <property type="project" value="TreeGrafter"/>
</dbReference>
<gene>
    <name evidence="10" type="ORF">NBM05_06480</name>
</gene>
<feature type="compositionally biased region" description="Pro residues" evidence="6">
    <location>
        <begin position="681"/>
        <end position="695"/>
    </location>
</feature>
<feature type="region of interest" description="Disordered" evidence="6">
    <location>
        <begin position="652"/>
        <end position="706"/>
    </location>
</feature>
<dbReference type="Proteomes" id="UP001139502">
    <property type="component" value="Unassembled WGS sequence"/>
</dbReference>
<keyword evidence="3 7" id="KW-0812">Transmembrane</keyword>